<reference evidence="1 2" key="1">
    <citation type="submission" date="2019-08" db="EMBL/GenBank/DDBJ databases">
        <authorList>
            <person name="Shi S."/>
        </authorList>
    </citation>
    <scope>NUCLEOTIDE SEQUENCE [LARGE SCALE GENOMIC DNA]</scope>
    <source>
        <strain evidence="1 2">GY10130</strain>
    </source>
</reference>
<evidence type="ECO:0008006" key="3">
    <source>
        <dbReference type="Google" id="ProtNLM"/>
    </source>
</evidence>
<evidence type="ECO:0000313" key="1">
    <source>
        <dbReference type="EMBL" id="TXK47403.1"/>
    </source>
</evidence>
<dbReference type="RefSeq" id="WP_147921487.1">
    <property type="nucleotide sequence ID" value="NZ_VRTY01000029.1"/>
</dbReference>
<proteinExistence type="predicted"/>
<accession>A0A5C8KBA0</accession>
<comment type="caution">
    <text evidence="1">The sequence shown here is derived from an EMBL/GenBank/DDBJ whole genome shotgun (WGS) entry which is preliminary data.</text>
</comment>
<gene>
    <name evidence="1" type="ORF">FVR03_09385</name>
</gene>
<dbReference type="AlphaFoldDB" id="A0A5C8KBA0"/>
<dbReference type="EMBL" id="VRTY01000029">
    <property type="protein sequence ID" value="TXK47403.1"/>
    <property type="molecule type" value="Genomic_DNA"/>
</dbReference>
<evidence type="ECO:0000313" key="2">
    <source>
        <dbReference type="Proteomes" id="UP000321926"/>
    </source>
</evidence>
<dbReference type="OrthoDB" id="1349564at2"/>
<dbReference type="Proteomes" id="UP000321926">
    <property type="component" value="Unassembled WGS sequence"/>
</dbReference>
<name>A0A5C8KBA0_9BACT</name>
<sequence length="172" mass="18953">MPAANNKKLDFTKLLLTEALFLEFCIKNNNSSNSPSSLIASFDCKFSTNSTYSIQEKGVKVELHIECKAFDEKTEPSGIEGEFNLGFTFNVLNIEDHLVKSKTSDAMIPGPHLVVPLLGTAYSTARGMIITKTLGTPLEGFTLPIINAEDLLKESPKRKSLKAEDKQVNLEE</sequence>
<keyword evidence="2" id="KW-1185">Reference proteome</keyword>
<organism evidence="1 2">
    <name type="scientific">Pontibacter qinzhouensis</name>
    <dbReference type="NCBI Taxonomy" id="2603253"/>
    <lineage>
        <taxon>Bacteria</taxon>
        <taxon>Pseudomonadati</taxon>
        <taxon>Bacteroidota</taxon>
        <taxon>Cytophagia</taxon>
        <taxon>Cytophagales</taxon>
        <taxon>Hymenobacteraceae</taxon>
        <taxon>Pontibacter</taxon>
    </lineage>
</organism>
<protein>
    <recommendedName>
        <fullName evidence="3">Protein-export chaperone SecB</fullName>
    </recommendedName>
</protein>